<dbReference type="InterPro" id="IPR013324">
    <property type="entry name" value="RNA_pol_sigma_r3/r4-like"/>
</dbReference>
<dbReference type="InterPro" id="IPR007627">
    <property type="entry name" value="RNA_pol_sigma70_r2"/>
</dbReference>
<dbReference type="NCBIfam" id="TIGR02937">
    <property type="entry name" value="sigma70-ECF"/>
    <property type="match status" value="1"/>
</dbReference>
<dbReference type="InterPro" id="IPR013249">
    <property type="entry name" value="RNA_pol_sigma70_r4_t2"/>
</dbReference>
<dbReference type="NCBIfam" id="NF007225">
    <property type="entry name" value="PRK09643.1"/>
    <property type="match status" value="1"/>
</dbReference>
<dbReference type="PANTHER" id="PTHR43133">
    <property type="entry name" value="RNA POLYMERASE ECF-TYPE SIGMA FACTO"/>
    <property type="match status" value="1"/>
</dbReference>
<dbReference type="Gene3D" id="1.10.10.10">
    <property type="entry name" value="Winged helix-like DNA-binding domain superfamily/Winged helix DNA-binding domain"/>
    <property type="match status" value="1"/>
</dbReference>
<dbReference type="InterPro" id="IPR014284">
    <property type="entry name" value="RNA_pol_sigma-70_dom"/>
</dbReference>
<dbReference type="SUPFAM" id="SSF88946">
    <property type="entry name" value="Sigma2 domain of RNA polymerase sigma factors"/>
    <property type="match status" value="1"/>
</dbReference>
<evidence type="ECO:0000256" key="6">
    <source>
        <dbReference type="SAM" id="MobiDB-lite"/>
    </source>
</evidence>
<keyword evidence="2" id="KW-0805">Transcription regulation</keyword>
<evidence type="ECO:0000259" key="7">
    <source>
        <dbReference type="Pfam" id="PF04542"/>
    </source>
</evidence>
<evidence type="ECO:0000313" key="9">
    <source>
        <dbReference type="EMBL" id="KIR64391.1"/>
    </source>
</evidence>
<dbReference type="InterPro" id="IPR039425">
    <property type="entry name" value="RNA_pol_sigma-70-like"/>
</dbReference>
<evidence type="ECO:0000313" key="10">
    <source>
        <dbReference type="EMBL" id="SCE70679.1"/>
    </source>
</evidence>
<dbReference type="GO" id="GO:0003677">
    <property type="term" value="F:DNA binding"/>
    <property type="evidence" value="ECO:0007669"/>
    <property type="project" value="UniProtKB-KW"/>
</dbReference>
<evidence type="ECO:0000256" key="2">
    <source>
        <dbReference type="ARBA" id="ARBA00023015"/>
    </source>
</evidence>
<dbReference type="EMBL" id="FMCW01000003">
    <property type="protein sequence ID" value="SCE70679.1"/>
    <property type="molecule type" value="Genomic_DNA"/>
</dbReference>
<dbReference type="SUPFAM" id="SSF88659">
    <property type="entry name" value="Sigma3 and sigma4 domains of RNA polymerase sigma factors"/>
    <property type="match status" value="1"/>
</dbReference>
<dbReference type="OrthoDB" id="9780326at2"/>
<dbReference type="GO" id="GO:0006352">
    <property type="term" value="P:DNA-templated transcription initiation"/>
    <property type="evidence" value="ECO:0007669"/>
    <property type="project" value="InterPro"/>
</dbReference>
<reference evidence="9 11" key="1">
    <citation type="submission" date="2015-01" db="EMBL/GenBank/DDBJ databases">
        <title>Sequencing and annotation of Micromonospora carbonacea strain JXNU-1 genome.</title>
        <authorList>
            <person name="Long Z."/>
            <person name="Huang Y."/>
            <person name="Jiang Y."/>
        </authorList>
    </citation>
    <scope>NUCLEOTIDE SEQUENCE [LARGE SCALE GENOMIC DNA]</scope>
    <source>
        <strain evidence="9 11">JXNU-1</strain>
    </source>
</reference>
<dbReference type="Proteomes" id="UP000199375">
    <property type="component" value="Unassembled WGS sequence"/>
</dbReference>
<keyword evidence="4" id="KW-0238">DNA-binding</keyword>
<dbReference type="PATRIC" id="fig|47853.6.peg.325"/>
<reference evidence="10 12" key="2">
    <citation type="submission" date="2016-06" db="EMBL/GenBank/DDBJ databases">
        <authorList>
            <person name="Kjaerup R.B."/>
            <person name="Dalgaard T.S."/>
            <person name="Juul-Madsen H.R."/>
        </authorList>
    </citation>
    <scope>NUCLEOTIDE SEQUENCE [LARGE SCALE GENOMIC DNA]</scope>
    <source>
        <strain evidence="10 12">DSM 45626</strain>
    </source>
</reference>
<dbReference type="GeneID" id="301302853"/>
<gene>
    <name evidence="10" type="ORF">GA0070558_103180</name>
    <name evidence="9" type="ORF">TK50_01495</name>
</gene>
<feature type="region of interest" description="Disordered" evidence="6">
    <location>
        <begin position="97"/>
        <end position="116"/>
    </location>
</feature>
<protein>
    <submittedName>
        <fullName evidence="9">RNA polymerase sigma factor SigM</fullName>
    </submittedName>
    <submittedName>
        <fullName evidence="10">RNA polymerase, sigma subunit, ECF family</fullName>
    </submittedName>
</protein>
<dbReference type="RefSeq" id="WP_043960985.1">
    <property type="nucleotide sequence ID" value="NZ_CBDREH010000005.1"/>
</dbReference>
<dbReference type="Pfam" id="PF08281">
    <property type="entry name" value="Sigma70_r4_2"/>
    <property type="match status" value="1"/>
</dbReference>
<dbReference type="InterPro" id="IPR013325">
    <property type="entry name" value="RNA_pol_sigma_r2"/>
</dbReference>
<dbReference type="Gene3D" id="1.10.1740.10">
    <property type="match status" value="1"/>
</dbReference>
<dbReference type="CDD" id="cd06171">
    <property type="entry name" value="Sigma70_r4"/>
    <property type="match status" value="1"/>
</dbReference>
<evidence type="ECO:0000256" key="4">
    <source>
        <dbReference type="ARBA" id="ARBA00023125"/>
    </source>
</evidence>
<keyword evidence="5" id="KW-0804">Transcription</keyword>
<dbReference type="GO" id="GO:0016987">
    <property type="term" value="F:sigma factor activity"/>
    <property type="evidence" value="ECO:0007669"/>
    <property type="project" value="UniProtKB-KW"/>
</dbReference>
<evidence type="ECO:0000313" key="11">
    <source>
        <dbReference type="Proteomes" id="UP000032254"/>
    </source>
</evidence>
<feature type="domain" description="RNA polymerase sigma factor 70 region 4 type 2" evidence="8">
    <location>
        <begin position="132"/>
        <end position="182"/>
    </location>
</feature>
<evidence type="ECO:0000259" key="8">
    <source>
        <dbReference type="Pfam" id="PF08281"/>
    </source>
</evidence>
<accession>A0A1C4UG65</accession>
<keyword evidence="3" id="KW-0731">Sigma factor</keyword>
<dbReference type="InterPro" id="IPR036388">
    <property type="entry name" value="WH-like_DNA-bd_sf"/>
</dbReference>
<feature type="compositionally biased region" description="Low complexity" evidence="6">
    <location>
        <begin position="197"/>
        <end position="212"/>
    </location>
</feature>
<organism evidence="9 11">
    <name type="scientific">Micromonospora haikouensis</name>
    <dbReference type="NCBI Taxonomy" id="686309"/>
    <lineage>
        <taxon>Bacteria</taxon>
        <taxon>Bacillati</taxon>
        <taxon>Actinomycetota</taxon>
        <taxon>Actinomycetes</taxon>
        <taxon>Micromonosporales</taxon>
        <taxon>Micromonosporaceae</taxon>
        <taxon>Micromonospora</taxon>
    </lineage>
</organism>
<dbReference type="Proteomes" id="UP000032254">
    <property type="component" value="Unassembled WGS sequence"/>
</dbReference>
<feature type="region of interest" description="Disordered" evidence="6">
    <location>
        <begin position="197"/>
        <end position="260"/>
    </location>
</feature>
<dbReference type="Pfam" id="PF04542">
    <property type="entry name" value="Sigma70_r2"/>
    <property type="match status" value="1"/>
</dbReference>
<sequence>MDAHGERASDVDLLRAHVAGDRDAFTELFHRHRDRLWAVALRTLGDREEAADALQDALLSAHRAAARFRGDSAVTTWLHRIVVNACLDRIRRRQAHPTVPLPDGTHGVDGGPSTGGLEPAAPVQDHDTALVVRQALAELPVEQRAALILVDVQGYPVAEVARILDVAEGTVKSRCARGRARLAVALGHLRTGALPDGPAGDAAGAGRQPGPAVRLASPRAGADGSHGPDVPAVTQGNPRPADGVRSGSGRSRRVANQEDS</sequence>
<evidence type="ECO:0000313" key="12">
    <source>
        <dbReference type="Proteomes" id="UP000199375"/>
    </source>
</evidence>
<feature type="domain" description="RNA polymerase sigma-70 region 2" evidence="7">
    <location>
        <begin position="28"/>
        <end position="94"/>
    </location>
</feature>
<dbReference type="PANTHER" id="PTHR43133:SF50">
    <property type="entry name" value="ECF RNA POLYMERASE SIGMA FACTOR SIGM"/>
    <property type="match status" value="1"/>
</dbReference>
<accession>A0A0D0WZG5</accession>
<name>A0A0D0WZG5_9ACTN</name>
<proteinExistence type="inferred from homology"/>
<keyword evidence="11" id="KW-1185">Reference proteome</keyword>
<evidence type="ECO:0000256" key="3">
    <source>
        <dbReference type="ARBA" id="ARBA00023082"/>
    </source>
</evidence>
<dbReference type="AlphaFoldDB" id="A0A0D0WZG5"/>
<evidence type="ECO:0000256" key="1">
    <source>
        <dbReference type="ARBA" id="ARBA00010641"/>
    </source>
</evidence>
<evidence type="ECO:0000256" key="5">
    <source>
        <dbReference type="ARBA" id="ARBA00023163"/>
    </source>
</evidence>
<comment type="similarity">
    <text evidence="1">Belongs to the sigma-70 factor family. ECF subfamily.</text>
</comment>
<dbReference type="EMBL" id="JXSX01000001">
    <property type="protein sequence ID" value="KIR64391.1"/>
    <property type="molecule type" value="Genomic_DNA"/>
</dbReference>